<dbReference type="EMBL" id="AGNK02003123">
    <property type="status" value="NOT_ANNOTATED_CDS"/>
    <property type="molecule type" value="Genomic_DNA"/>
</dbReference>
<reference evidence="2" key="1">
    <citation type="journal article" date="2012" name="Nat. Biotechnol.">
        <title>Reference genome sequence of the model plant Setaria.</title>
        <authorList>
            <person name="Bennetzen J.L."/>
            <person name="Schmutz J."/>
            <person name="Wang H."/>
            <person name="Percifield R."/>
            <person name="Hawkins J."/>
            <person name="Pontaroli A.C."/>
            <person name="Estep M."/>
            <person name="Feng L."/>
            <person name="Vaughn J.N."/>
            <person name="Grimwood J."/>
            <person name="Jenkins J."/>
            <person name="Barry K."/>
            <person name="Lindquist E."/>
            <person name="Hellsten U."/>
            <person name="Deshpande S."/>
            <person name="Wang X."/>
            <person name="Wu X."/>
            <person name="Mitros T."/>
            <person name="Triplett J."/>
            <person name="Yang X."/>
            <person name="Ye C.Y."/>
            <person name="Mauro-Herrera M."/>
            <person name="Wang L."/>
            <person name="Li P."/>
            <person name="Sharma M."/>
            <person name="Sharma R."/>
            <person name="Ronald P.C."/>
            <person name="Panaud O."/>
            <person name="Kellogg E.A."/>
            <person name="Brutnell T.P."/>
            <person name="Doust A.N."/>
            <person name="Tuskan G.A."/>
            <person name="Rokhsar D."/>
            <person name="Devos K.M."/>
        </authorList>
    </citation>
    <scope>NUCLEOTIDE SEQUENCE [LARGE SCALE GENOMIC DNA]</scope>
    <source>
        <strain evidence="2">cv. Yugu1</strain>
    </source>
</reference>
<dbReference type="Proteomes" id="UP000004995">
    <property type="component" value="Unassembled WGS sequence"/>
</dbReference>
<dbReference type="HOGENOM" id="CLU_2692474_0_0_1"/>
<dbReference type="AlphaFoldDB" id="K3XNY6"/>
<sequence length="74" mass="7790">MTSIPLPLLCLHPNRVVTASCSLPATSPFLDGPLPATTHPGALPLRAERCQAVWGAGWMTMDPGARSALPVDTR</sequence>
<evidence type="ECO:0000313" key="1">
    <source>
        <dbReference type="EnsemblPlants" id="KQL05511"/>
    </source>
</evidence>
<evidence type="ECO:0000313" key="2">
    <source>
        <dbReference type="Proteomes" id="UP000004995"/>
    </source>
</evidence>
<name>K3XNY6_SETIT</name>
<proteinExistence type="predicted"/>
<organism evidence="1 2">
    <name type="scientific">Setaria italica</name>
    <name type="common">Foxtail millet</name>
    <name type="synonym">Panicum italicum</name>
    <dbReference type="NCBI Taxonomy" id="4555"/>
    <lineage>
        <taxon>Eukaryota</taxon>
        <taxon>Viridiplantae</taxon>
        <taxon>Streptophyta</taxon>
        <taxon>Embryophyta</taxon>
        <taxon>Tracheophyta</taxon>
        <taxon>Spermatophyta</taxon>
        <taxon>Magnoliopsida</taxon>
        <taxon>Liliopsida</taxon>
        <taxon>Poales</taxon>
        <taxon>Poaceae</taxon>
        <taxon>PACMAD clade</taxon>
        <taxon>Panicoideae</taxon>
        <taxon>Panicodae</taxon>
        <taxon>Paniceae</taxon>
        <taxon>Cenchrinae</taxon>
        <taxon>Setaria</taxon>
    </lineage>
</organism>
<dbReference type="EnsemblPlants" id="KQL05511">
    <property type="protein sequence ID" value="KQL05511"/>
    <property type="gene ID" value="SETIT_003609mg"/>
</dbReference>
<accession>K3XNY6</accession>
<dbReference type="Gramene" id="KQL05511">
    <property type="protein sequence ID" value="KQL05511"/>
    <property type="gene ID" value="SETIT_003609mg"/>
</dbReference>
<protein>
    <submittedName>
        <fullName evidence="1">Uncharacterized protein</fullName>
    </submittedName>
</protein>
<keyword evidence="2" id="KW-1185">Reference proteome</keyword>
<dbReference type="InParanoid" id="K3XNY6"/>
<reference evidence="1" key="2">
    <citation type="submission" date="2018-08" db="UniProtKB">
        <authorList>
            <consortium name="EnsemblPlants"/>
        </authorList>
    </citation>
    <scope>IDENTIFICATION</scope>
    <source>
        <strain evidence="1">Yugu1</strain>
    </source>
</reference>